<dbReference type="AlphaFoldDB" id="A0AAE4B5Y6"/>
<dbReference type="Proteomes" id="UP001226762">
    <property type="component" value="Unassembled WGS sequence"/>
</dbReference>
<dbReference type="RefSeq" id="WP_306736957.1">
    <property type="nucleotide sequence ID" value="NZ_JANHAX010000006.1"/>
</dbReference>
<reference evidence="1" key="1">
    <citation type="submission" date="2022-07" db="EMBL/GenBank/DDBJ databases">
        <authorList>
            <person name="Otstavnykh N."/>
            <person name="Isaeva M."/>
            <person name="Bystritskaya E."/>
        </authorList>
    </citation>
    <scope>NUCLEOTIDE SEQUENCE</scope>
    <source>
        <strain evidence="1">KCTC 52189</strain>
    </source>
</reference>
<protein>
    <submittedName>
        <fullName evidence="1">Uncharacterized protein</fullName>
    </submittedName>
</protein>
<sequence length="205" mass="23789">MTSLFTYDQGAHFISCLELADQNLRRKYKDEANVRWIVISLHDALYTLLIQKLTRTDGFGIYNDKFEKRVGEFYEKQLSSKSAEFHQLMEQAQNENIASIVELLKRANLASKAQIRTRNIEDLPRPSRGLSRLKSIRNFFSHPAPMLAGYYSDWLLDAISDTVSVIDEVRNLPGKTAARHDTHEADLLLKFIAFYLFRWRSDAEQ</sequence>
<keyword evidence="2" id="KW-1185">Reference proteome</keyword>
<dbReference type="EMBL" id="JANHAX010000006">
    <property type="protein sequence ID" value="MDQ2091657.1"/>
    <property type="molecule type" value="Genomic_DNA"/>
</dbReference>
<evidence type="ECO:0000313" key="2">
    <source>
        <dbReference type="Proteomes" id="UP001226762"/>
    </source>
</evidence>
<accession>A0AAE4B5Y6</accession>
<evidence type="ECO:0000313" key="1">
    <source>
        <dbReference type="EMBL" id="MDQ2091657.1"/>
    </source>
</evidence>
<comment type="caution">
    <text evidence="1">The sequence shown here is derived from an EMBL/GenBank/DDBJ whole genome shotgun (WGS) entry which is preliminary data.</text>
</comment>
<gene>
    <name evidence="1" type="ORF">NO357_17285</name>
</gene>
<organism evidence="1 2">
    <name type="scientific">Marimonas arenosa</name>
    <dbReference type="NCBI Taxonomy" id="1795305"/>
    <lineage>
        <taxon>Bacteria</taxon>
        <taxon>Pseudomonadati</taxon>
        <taxon>Pseudomonadota</taxon>
        <taxon>Alphaproteobacteria</taxon>
        <taxon>Rhodobacterales</taxon>
        <taxon>Paracoccaceae</taxon>
        <taxon>Marimonas</taxon>
    </lineage>
</organism>
<name>A0AAE4B5Y6_9RHOB</name>
<proteinExistence type="predicted"/>
<reference evidence="1" key="2">
    <citation type="submission" date="2023-02" db="EMBL/GenBank/DDBJ databases">
        <title>'Rhodoalgimonas zhirmunskyi' gen. nov., isolated from a red alga.</title>
        <authorList>
            <person name="Nedashkovskaya O.I."/>
            <person name="Otstavnykh N.Y."/>
            <person name="Bystritskaya E.P."/>
            <person name="Balabanova L.A."/>
            <person name="Isaeva M.P."/>
        </authorList>
    </citation>
    <scope>NUCLEOTIDE SEQUENCE</scope>
    <source>
        <strain evidence="1">KCTC 52189</strain>
    </source>
</reference>